<keyword evidence="2" id="KW-1185">Reference proteome</keyword>
<dbReference type="Proteomes" id="UP000672032">
    <property type="component" value="Chromosome 8"/>
</dbReference>
<gene>
    <name evidence="1" type="ORF">DSL72_009174</name>
</gene>
<sequence>MAGDRDKQSIDTHAHAHALALAPAPAPAHSHSSSSIKMPPFQTFAFNFTFAGWDLSCGWSMSERGERLRLSLQVRLISWAGISEVDGLKRRSRVRQIEILR</sequence>
<dbReference type="AlphaFoldDB" id="A0A8A3PNM5"/>
<proteinExistence type="predicted"/>
<evidence type="ECO:0000313" key="2">
    <source>
        <dbReference type="Proteomes" id="UP000672032"/>
    </source>
</evidence>
<protein>
    <submittedName>
        <fullName evidence="1">Uncharacterized protein</fullName>
    </submittedName>
</protein>
<dbReference type="EMBL" id="CP063412">
    <property type="protein sequence ID" value="QSZ37082.1"/>
    <property type="molecule type" value="Genomic_DNA"/>
</dbReference>
<name>A0A8A3PNM5_9HELO</name>
<organism evidence="1 2">
    <name type="scientific">Monilinia vaccinii-corymbosi</name>
    <dbReference type="NCBI Taxonomy" id="61207"/>
    <lineage>
        <taxon>Eukaryota</taxon>
        <taxon>Fungi</taxon>
        <taxon>Dikarya</taxon>
        <taxon>Ascomycota</taxon>
        <taxon>Pezizomycotina</taxon>
        <taxon>Leotiomycetes</taxon>
        <taxon>Helotiales</taxon>
        <taxon>Sclerotiniaceae</taxon>
        <taxon>Monilinia</taxon>
    </lineage>
</organism>
<reference evidence="1" key="1">
    <citation type="submission" date="2020-10" db="EMBL/GenBank/DDBJ databases">
        <title>Genome Sequence of Monilinia vaccinii-corymbosi Sheds Light on Mummy Berry Disease Infection of Blueberry and Mating Type.</title>
        <authorList>
            <person name="Yow A.G."/>
            <person name="Zhang Y."/>
            <person name="Bansal K."/>
            <person name="Eacker S.M."/>
            <person name="Sullivan S."/>
            <person name="Liachko I."/>
            <person name="Cubeta M.A."/>
            <person name="Rollins J.A."/>
            <person name="Ashrafi H."/>
        </authorList>
    </citation>
    <scope>NUCLEOTIDE SEQUENCE</scope>
    <source>
        <strain evidence="1">RL-1</strain>
    </source>
</reference>
<accession>A0A8A3PNM5</accession>
<evidence type="ECO:0000313" key="1">
    <source>
        <dbReference type="EMBL" id="QSZ37082.1"/>
    </source>
</evidence>